<keyword evidence="1" id="KW-0732">Signal</keyword>
<reference evidence="2 3" key="2">
    <citation type="journal article" date="2013" name="PLoS ONE">
        <title>Whole genome mapping and re-organization of the nuclear and mitochondrial genomes of Babesia microti isolates.</title>
        <authorList>
            <person name="Cornillot E."/>
            <person name="Dassouli A."/>
            <person name="Garg A."/>
            <person name="Pachikara N."/>
            <person name="Randazzo S."/>
            <person name="Depoix D."/>
            <person name="Carcy B."/>
            <person name="Delbecq S."/>
            <person name="Frutos R."/>
            <person name="Silva J.C."/>
            <person name="Sutton R."/>
            <person name="Krause P.J."/>
            <person name="Mamoun C.B."/>
        </authorList>
    </citation>
    <scope>NUCLEOTIDE SEQUENCE [LARGE SCALE GENOMIC DNA]</scope>
    <source>
        <strain evidence="2 3">RI</strain>
    </source>
</reference>
<feature type="signal peptide" evidence="1">
    <location>
        <begin position="1"/>
        <end position="18"/>
    </location>
</feature>
<dbReference type="RefSeq" id="XP_021338108.1">
    <property type="nucleotide sequence ID" value="XM_021483154.1"/>
</dbReference>
<feature type="chain" id="PRO_5010369246" evidence="1">
    <location>
        <begin position="19"/>
        <end position="268"/>
    </location>
</feature>
<name>A0A1R4AA64_BABMR</name>
<accession>A0A1R4AA64</accession>
<gene>
    <name evidence="2" type="ORF">BMR1_02g01361</name>
</gene>
<evidence type="ECO:0000256" key="1">
    <source>
        <dbReference type="SAM" id="SignalP"/>
    </source>
</evidence>
<evidence type="ECO:0000313" key="2">
    <source>
        <dbReference type="EMBL" id="SJK85898.1"/>
    </source>
</evidence>
<reference evidence="2 3" key="3">
    <citation type="journal article" date="2016" name="Sci. Rep.">
        <title>Genome-wide diversity and gene expression profiling of Babesia microti isolates identify polymorphic genes that mediate host-pathogen interactions.</title>
        <authorList>
            <person name="Silva J.C."/>
            <person name="Cornillot E."/>
            <person name="McCracken C."/>
            <person name="Usmani-Brown S."/>
            <person name="Dwivedi A."/>
            <person name="Ifeonu O.O."/>
            <person name="Crabtree J."/>
            <person name="Gotia H.T."/>
            <person name="Virji A.Z."/>
            <person name="Reynes C."/>
            <person name="Colinge J."/>
            <person name="Kumar V."/>
            <person name="Lawres L."/>
            <person name="Pazzi J.E."/>
            <person name="Pablo J.V."/>
            <person name="Hung C."/>
            <person name="Brancato J."/>
            <person name="Kumari P."/>
            <person name="Orvis J."/>
            <person name="Tretina K."/>
            <person name="Chibucos M."/>
            <person name="Ott S."/>
            <person name="Sadzewicz L."/>
            <person name="Sengamalay N."/>
            <person name="Shetty A.C."/>
            <person name="Su Q."/>
            <person name="Tallon L."/>
            <person name="Fraser C.M."/>
            <person name="Frutos R."/>
            <person name="Molina D.M."/>
            <person name="Krause P.J."/>
            <person name="Ben Mamoun C."/>
        </authorList>
    </citation>
    <scope>NUCLEOTIDE SEQUENCE [LARGE SCALE GENOMIC DNA]</scope>
    <source>
        <strain evidence="2 3">RI</strain>
    </source>
</reference>
<organism evidence="2 3">
    <name type="scientific">Babesia microti (strain RI)</name>
    <dbReference type="NCBI Taxonomy" id="1133968"/>
    <lineage>
        <taxon>Eukaryota</taxon>
        <taxon>Sar</taxon>
        <taxon>Alveolata</taxon>
        <taxon>Apicomplexa</taxon>
        <taxon>Aconoidasida</taxon>
        <taxon>Piroplasmida</taxon>
        <taxon>Babesiidae</taxon>
        <taxon>Babesia</taxon>
    </lineage>
</organism>
<evidence type="ECO:0000313" key="3">
    <source>
        <dbReference type="Proteomes" id="UP000002899"/>
    </source>
</evidence>
<dbReference type="EMBL" id="FO082872">
    <property type="protein sequence ID" value="SJK85898.1"/>
    <property type="molecule type" value="Genomic_DNA"/>
</dbReference>
<dbReference type="Proteomes" id="UP000002899">
    <property type="component" value="Chromosome II"/>
</dbReference>
<dbReference type="AlphaFoldDB" id="A0A1R4AA64"/>
<dbReference type="GeneID" id="24424058"/>
<proteinExistence type="predicted"/>
<keyword evidence="3" id="KW-1185">Reference proteome</keyword>
<reference evidence="2 3" key="1">
    <citation type="journal article" date="2012" name="Nucleic Acids Res.">
        <title>Sequencing of the smallest Apicomplexan genome from the human pathogen Babesia microti.</title>
        <authorList>
            <person name="Cornillot E."/>
            <person name="Hadj-Kaddour K."/>
            <person name="Dassouli A."/>
            <person name="Noel B."/>
            <person name="Ranwez V."/>
            <person name="Vacherie B."/>
            <person name="Augagneur Y."/>
            <person name="Bres V."/>
            <person name="Duclos A."/>
            <person name="Randazzo S."/>
            <person name="Carcy B."/>
            <person name="Debierre-Grockiego F."/>
            <person name="Delbecq S."/>
            <person name="Moubri-Menage K."/>
            <person name="Shams-Eldin H."/>
            <person name="Usmani-Brown S."/>
            <person name="Bringaud F."/>
            <person name="Wincker P."/>
            <person name="Vivares C.P."/>
            <person name="Schwarz R.T."/>
            <person name="Schetters T.P."/>
            <person name="Krause P.J."/>
            <person name="Gorenflot A."/>
            <person name="Berry V."/>
            <person name="Barbe V."/>
            <person name="Ben Mamoun C."/>
        </authorList>
    </citation>
    <scope>NUCLEOTIDE SEQUENCE [LARGE SCALE GENOMIC DNA]</scope>
    <source>
        <strain evidence="2 3">RI</strain>
    </source>
</reference>
<dbReference type="KEGG" id="bmic:BMR1_02g01361"/>
<dbReference type="VEuPathDB" id="PiroplasmaDB:BMR1_02g01361"/>
<protein>
    <submittedName>
        <fullName evidence="2">Uncharacterized protein</fullName>
    </submittedName>
</protein>
<sequence>MHSNALFLLILIFNNAYCRIVYPSTFVEKVEDILSRTYGEREVLLFKEMINDLHHGNTNWSERDEKDLINNIAKFFGSNSVELYKNILNHLNTPQTFNSYDDQIVISSINLFKQEFVKLNNLIDKHVIPQYHRFLQLKQHAAIVNNKTDITRHSDTVCWSPASCGAVESILNICTSIRGGADIVYDKFSVAVHVLGSVMAVLCGCIFVGPVHHCVLKNFPYTCKLPFPVFNSLLMANSMIWEVTKLTSVICRVYGDPGISSTLVRYNR</sequence>
<dbReference type="OrthoDB" id="328978at2759"/>